<evidence type="ECO:0000256" key="2">
    <source>
        <dbReference type="ARBA" id="ARBA00010535"/>
    </source>
</evidence>
<gene>
    <name evidence="8" type="ORF">MTR67_050960</name>
</gene>
<evidence type="ECO:0000313" key="9">
    <source>
        <dbReference type="Proteomes" id="UP001234989"/>
    </source>
</evidence>
<keyword evidence="4" id="KW-1133">Transmembrane helix</keyword>
<organism evidence="8 9">
    <name type="scientific">Solanum verrucosum</name>
    <dbReference type="NCBI Taxonomy" id="315347"/>
    <lineage>
        <taxon>Eukaryota</taxon>
        <taxon>Viridiplantae</taxon>
        <taxon>Streptophyta</taxon>
        <taxon>Embryophyta</taxon>
        <taxon>Tracheophyta</taxon>
        <taxon>Spermatophyta</taxon>
        <taxon>Magnoliopsida</taxon>
        <taxon>eudicotyledons</taxon>
        <taxon>Gunneridae</taxon>
        <taxon>Pentapetalae</taxon>
        <taxon>asterids</taxon>
        <taxon>lamiids</taxon>
        <taxon>Solanales</taxon>
        <taxon>Solanaceae</taxon>
        <taxon>Solanoideae</taxon>
        <taxon>Solaneae</taxon>
        <taxon>Solanum</taxon>
    </lineage>
</organism>
<feature type="compositionally biased region" description="Polar residues" evidence="7">
    <location>
        <begin position="131"/>
        <end position="142"/>
    </location>
</feature>
<sequence>MGMKVEEAGKKRSDEVTRDFSPVSAKMLRSLVDTIYVEKTPILSKIRDVTGTMFLSLTYRLRGASYRICGAPYRPKAKRWKPHYLSPSITTPENRAFEASISFYALCHLPYTLTINSFAFTGGADTHARITGNSYKNGGEVNSTRRHSGMDVDLSGKDNHFGPDSENEPVDSNIIYEKPDDEASSSDKDVSDATLPARRTFSIVIFLALPTHSDNALNTKVCSSTHSPMLSHRQRLRKHGRATCRETCTCGSGRGPRYTVLICVGSRNLSEIVMAQKHIWSGIHLFPVLVMFFISRLAETNRALFDLPEVEVESVVGYNVEYARDAILNSSLLVEANVPRSRGLILTETRGGSLPTSKYSILGKR</sequence>
<dbReference type="GO" id="GO:0003954">
    <property type="term" value="F:NADH dehydrogenase activity"/>
    <property type="evidence" value="ECO:0007669"/>
    <property type="project" value="TreeGrafter"/>
</dbReference>
<name>A0AAF1A201_SOLVR</name>
<evidence type="ECO:0000256" key="3">
    <source>
        <dbReference type="ARBA" id="ARBA00022692"/>
    </source>
</evidence>
<dbReference type="PANTHER" id="PTHR11432">
    <property type="entry name" value="NADH DEHYDROGENASE SUBUNIT 1"/>
    <property type="match status" value="1"/>
</dbReference>
<comment type="subcellular location">
    <subcellularLocation>
        <location evidence="6">Cell membrane</location>
        <topology evidence="6">Multi-pass membrane protein</topology>
    </subcellularLocation>
    <subcellularLocation>
        <location evidence="1">Membrane</location>
        <topology evidence="1">Multi-pass membrane protein</topology>
    </subcellularLocation>
</comment>
<protein>
    <submittedName>
        <fullName evidence="8">Uncharacterized protein</fullName>
    </submittedName>
</protein>
<dbReference type="GO" id="GO:0009060">
    <property type="term" value="P:aerobic respiration"/>
    <property type="evidence" value="ECO:0007669"/>
    <property type="project" value="TreeGrafter"/>
</dbReference>
<reference evidence="8" key="1">
    <citation type="submission" date="2023-08" db="EMBL/GenBank/DDBJ databases">
        <title>A de novo genome assembly of Solanum verrucosum Schlechtendal, a Mexican diploid species geographically isolated from the other diploid A-genome species in potato relatives.</title>
        <authorList>
            <person name="Hosaka K."/>
        </authorList>
    </citation>
    <scope>NUCLEOTIDE SEQUENCE</scope>
    <source>
        <tissue evidence="8">Young leaves</tissue>
    </source>
</reference>
<evidence type="ECO:0000256" key="6">
    <source>
        <dbReference type="RuleBase" id="RU000471"/>
    </source>
</evidence>
<dbReference type="PANTHER" id="PTHR11432:SF3">
    <property type="entry name" value="NADH-UBIQUINONE OXIDOREDUCTASE CHAIN 1"/>
    <property type="match status" value="1"/>
</dbReference>
<evidence type="ECO:0000313" key="8">
    <source>
        <dbReference type="EMBL" id="WMV57575.1"/>
    </source>
</evidence>
<dbReference type="AlphaFoldDB" id="A0AAF1A201"/>
<comment type="similarity">
    <text evidence="2 6">Belongs to the complex I subunit 1 family.</text>
</comment>
<keyword evidence="6" id="KW-0520">NAD</keyword>
<feature type="compositionally biased region" description="Basic and acidic residues" evidence="7">
    <location>
        <begin position="148"/>
        <end position="163"/>
    </location>
</feature>
<evidence type="ECO:0000256" key="1">
    <source>
        <dbReference type="ARBA" id="ARBA00004141"/>
    </source>
</evidence>
<proteinExistence type="inferred from homology"/>
<evidence type="ECO:0000256" key="4">
    <source>
        <dbReference type="ARBA" id="ARBA00022989"/>
    </source>
</evidence>
<accession>A0AAF1A201</accession>
<keyword evidence="3 6" id="KW-0812">Transmembrane</keyword>
<keyword evidence="5" id="KW-0472">Membrane</keyword>
<dbReference type="EMBL" id="CP133623">
    <property type="protein sequence ID" value="WMV57575.1"/>
    <property type="molecule type" value="Genomic_DNA"/>
</dbReference>
<feature type="region of interest" description="Disordered" evidence="7">
    <location>
        <begin position="131"/>
        <end position="172"/>
    </location>
</feature>
<evidence type="ECO:0000256" key="5">
    <source>
        <dbReference type="ARBA" id="ARBA00023136"/>
    </source>
</evidence>
<keyword evidence="9" id="KW-1185">Reference proteome</keyword>
<dbReference type="InterPro" id="IPR001694">
    <property type="entry name" value="NADH_UbQ_OxRdtase_su1/FPO"/>
</dbReference>
<dbReference type="Pfam" id="PF00146">
    <property type="entry name" value="NADHdh"/>
    <property type="match status" value="1"/>
</dbReference>
<dbReference type="GO" id="GO:0005886">
    <property type="term" value="C:plasma membrane"/>
    <property type="evidence" value="ECO:0007669"/>
    <property type="project" value="UniProtKB-SubCell"/>
</dbReference>
<dbReference type="Proteomes" id="UP001234989">
    <property type="component" value="Chromosome 12"/>
</dbReference>
<evidence type="ECO:0000256" key="7">
    <source>
        <dbReference type="SAM" id="MobiDB-lite"/>
    </source>
</evidence>